<reference evidence="8" key="1">
    <citation type="submission" date="2015-07" db="EMBL/GenBank/DDBJ databases">
        <authorList>
            <person name="Urmite Genomes"/>
        </authorList>
    </citation>
    <scope>NUCLEOTIDE SEQUENCE [LARGE SCALE GENOMIC DNA]</scope>
    <source>
        <strain evidence="8">type strain: ATCC 49404</strain>
    </source>
</reference>
<keyword evidence="2 5" id="KW-0812">Transmembrane</keyword>
<dbReference type="PANTHER" id="PTHR22550">
    <property type="entry name" value="SPORE GERMINATION PROTEIN"/>
    <property type="match status" value="1"/>
</dbReference>
<dbReference type="PROSITE" id="PS50234">
    <property type="entry name" value="VWFA"/>
    <property type="match status" value="1"/>
</dbReference>
<name>A0A0H5S0M2_9MYCO</name>
<sequence>MTLPILGPMSLTGFAHAWWFLFLFVVLGLVAFYVIVQRARKQRVLRFANMELLESVAPKQPTRWRHLPAALLAISLVLLTVAMAGPTHDVRIPRNRAVVMLVIDVSQSMRATDVAPSRLAAAQEAAKQFADQLTPGINLGLIAYAGTATVLVQPTTNREATKNGLDKLQLADRTATGEGIFTALQAIATVGAVIGGGDEKPPARIVLMSDGKETVPSNPDNPKGAYTAARTAKDQGVPISTVSFGTPYGYVEINDQRQPVPVDDEMLGKIAKLSGGDAFTASSLEQLKQVFTSLQQQIGYETIKGDASLGWLRLGALVLAVAGVAALVINRRLPG</sequence>
<dbReference type="AlphaFoldDB" id="A0A0H5S0M2"/>
<dbReference type="Proteomes" id="UP000199147">
    <property type="component" value="Unassembled WGS sequence"/>
</dbReference>
<dbReference type="HAMAP" id="MF_01340">
    <property type="entry name" value="UPF0353"/>
    <property type="match status" value="1"/>
</dbReference>
<gene>
    <name evidence="7" type="ORF">BN2156_01419</name>
</gene>
<dbReference type="OrthoDB" id="8882959at2"/>
<evidence type="ECO:0000259" key="6">
    <source>
        <dbReference type="PROSITE" id="PS50234"/>
    </source>
</evidence>
<dbReference type="InterPro" id="IPR050768">
    <property type="entry name" value="UPF0353/GerABKA_families"/>
</dbReference>
<dbReference type="EMBL" id="CWKH01000001">
    <property type="protein sequence ID" value="CRZ14569.1"/>
    <property type="molecule type" value="Genomic_DNA"/>
</dbReference>
<evidence type="ECO:0000313" key="8">
    <source>
        <dbReference type="Proteomes" id="UP000199147"/>
    </source>
</evidence>
<dbReference type="InterPro" id="IPR002035">
    <property type="entry name" value="VWF_A"/>
</dbReference>
<accession>A0A0H5S0M2</accession>
<keyword evidence="1" id="KW-1003">Cell membrane</keyword>
<dbReference type="PANTHER" id="PTHR22550:SF5">
    <property type="entry name" value="LEUCINE ZIPPER PROTEIN 4"/>
    <property type="match status" value="1"/>
</dbReference>
<dbReference type="InterPro" id="IPR024163">
    <property type="entry name" value="Aerotolerance_reg_N"/>
</dbReference>
<proteinExistence type="inferred from homology"/>
<evidence type="ECO:0000256" key="5">
    <source>
        <dbReference type="SAM" id="Phobius"/>
    </source>
</evidence>
<keyword evidence="4 5" id="KW-0472">Membrane</keyword>
<feature type="transmembrane region" description="Helical" evidence="5">
    <location>
        <begin position="67"/>
        <end position="85"/>
    </location>
</feature>
<evidence type="ECO:0000256" key="2">
    <source>
        <dbReference type="ARBA" id="ARBA00022692"/>
    </source>
</evidence>
<dbReference type="SMART" id="SM00327">
    <property type="entry name" value="VWA"/>
    <property type="match status" value="1"/>
</dbReference>
<evidence type="ECO:0000256" key="3">
    <source>
        <dbReference type="ARBA" id="ARBA00022989"/>
    </source>
</evidence>
<dbReference type="STRING" id="146018.BN2156_01419"/>
<evidence type="ECO:0000256" key="1">
    <source>
        <dbReference type="ARBA" id="ARBA00022475"/>
    </source>
</evidence>
<feature type="domain" description="VWFA" evidence="6">
    <location>
        <begin position="98"/>
        <end position="294"/>
    </location>
</feature>
<dbReference type="Gene3D" id="3.40.50.410">
    <property type="entry name" value="von Willebrand factor, type A domain"/>
    <property type="match status" value="1"/>
</dbReference>
<feature type="transmembrane region" description="Helical" evidence="5">
    <location>
        <begin position="310"/>
        <end position="329"/>
    </location>
</feature>
<protein>
    <submittedName>
        <fullName evidence="7">Mg-chelatase subunit ChlD</fullName>
    </submittedName>
</protein>
<dbReference type="SUPFAM" id="SSF53300">
    <property type="entry name" value="vWA-like"/>
    <property type="match status" value="1"/>
</dbReference>
<keyword evidence="3 5" id="KW-1133">Transmembrane helix</keyword>
<dbReference type="InterPro" id="IPR036465">
    <property type="entry name" value="vWFA_dom_sf"/>
</dbReference>
<evidence type="ECO:0000313" key="7">
    <source>
        <dbReference type="EMBL" id="CRZ14569.1"/>
    </source>
</evidence>
<feature type="transmembrane region" description="Helical" evidence="5">
    <location>
        <begin position="16"/>
        <end position="36"/>
    </location>
</feature>
<keyword evidence="8" id="KW-1185">Reference proteome</keyword>
<dbReference type="Pfam" id="PF13519">
    <property type="entry name" value="VWA_2"/>
    <property type="match status" value="1"/>
</dbReference>
<dbReference type="RefSeq" id="WP_090511767.1">
    <property type="nucleotide sequence ID" value="NZ_CWKH01000001.1"/>
</dbReference>
<dbReference type="InterPro" id="IPR022933">
    <property type="entry name" value="UPF0353"/>
</dbReference>
<organism evidence="7 8">
    <name type="scientific">Mycolicibacterium neworleansense</name>
    <dbReference type="NCBI Taxonomy" id="146018"/>
    <lineage>
        <taxon>Bacteria</taxon>
        <taxon>Bacillati</taxon>
        <taxon>Actinomycetota</taxon>
        <taxon>Actinomycetes</taxon>
        <taxon>Mycobacteriales</taxon>
        <taxon>Mycobacteriaceae</taxon>
        <taxon>Mycolicibacterium</taxon>
    </lineage>
</organism>
<dbReference type="NCBIfam" id="NF010238">
    <property type="entry name" value="PRK13685.1"/>
    <property type="match status" value="1"/>
</dbReference>
<evidence type="ECO:0000256" key="4">
    <source>
        <dbReference type="ARBA" id="ARBA00023136"/>
    </source>
</evidence>
<dbReference type="Pfam" id="PF07584">
    <property type="entry name" value="BatA"/>
    <property type="match status" value="1"/>
</dbReference>